<evidence type="ECO:0000256" key="3">
    <source>
        <dbReference type="ARBA" id="ARBA00022630"/>
    </source>
</evidence>
<dbReference type="SUPFAM" id="SSF54373">
    <property type="entry name" value="FAD-linked reductases, C-terminal domain"/>
    <property type="match status" value="1"/>
</dbReference>
<reference evidence="9 10" key="1">
    <citation type="submission" date="2024-06" db="EMBL/GenBank/DDBJ databases">
        <authorList>
            <person name="Tuo L."/>
        </authorList>
    </citation>
    <scope>NUCLEOTIDE SEQUENCE [LARGE SCALE GENOMIC DNA]</scope>
    <source>
        <strain evidence="9 10">ZMM04-5</strain>
    </source>
</reference>
<evidence type="ECO:0000259" key="8">
    <source>
        <dbReference type="Pfam" id="PF01266"/>
    </source>
</evidence>
<feature type="domain" description="FAD dependent oxidoreductase" evidence="8">
    <location>
        <begin position="2"/>
        <end position="399"/>
    </location>
</feature>
<dbReference type="Gene3D" id="3.50.50.60">
    <property type="entry name" value="FAD/NAD(P)-binding domain"/>
    <property type="match status" value="2"/>
</dbReference>
<comment type="catalytic activity">
    <reaction evidence="6 7">
        <text>a D-alpha-amino acid + A + H2O = a 2-oxocarboxylate + AH2 + NH4(+)</text>
        <dbReference type="Rhea" id="RHEA:18125"/>
        <dbReference type="ChEBI" id="CHEBI:13193"/>
        <dbReference type="ChEBI" id="CHEBI:15377"/>
        <dbReference type="ChEBI" id="CHEBI:17499"/>
        <dbReference type="ChEBI" id="CHEBI:28938"/>
        <dbReference type="ChEBI" id="CHEBI:35179"/>
        <dbReference type="ChEBI" id="CHEBI:59871"/>
    </reaction>
</comment>
<comment type="cofactor">
    <cofactor evidence="1 7">
        <name>FAD</name>
        <dbReference type="ChEBI" id="CHEBI:57692"/>
    </cofactor>
</comment>
<evidence type="ECO:0000256" key="5">
    <source>
        <dbReference type="ARBA" id="ARBA00023002"/>
    </source>
</evidence>
<dbReference type="NCBIfam" id="NF001933">
    <property type="entry name" value="PRK00711.1"/>
    <property type="match status" value="1"/>
</dbReference>
<keyword evidence="4 7" id="KW-0274">FAD</keyword>
<organism evidence="9 10">
    <name type="scientific">Mesorhizobium marinum</name>
    <dbReference type="NCBI Taxonomy" id="3228790"/>
    <lineage>
        <taxon>Bacteria</taxon>
        <taxon>Pseudomonadati</taxon>
        <taxon>Pseudomonadota</taxon>
        <taxon>Alphaproteobacteria</taxon>
        <taxon>Hyphomicrobiales</taxon>
        <taxon>Phyllobacteriaceae</taxon>
        <taxon>Mesorhizobium</taxon>
    </lineage>
</organism>
<dbReference type="PANTHER" id="PTHR13847">
    <property type="entry name" value="SARCOSINE DEHYDROGENASE-RELATED"/>
    <property type="match status" value="1"/>
</dbReference>
<proteinExistence type="inferred from homology"/>
<comment type="function">
    <text evidence="7">Oxidative deamination of D-amino acids.</text>
</comment>
<keyword evidence="10" id="KW-1185">Reference proteome</keyword>
<dbReference type="Proteomes" id="UP001556196">
    <property type="component" value="Unassembled WGS sequence"/>
</dbReference>
<dbReference type="Pfam" id="PF01266">
    <property type="entry name" value="DAO"/>
    <property type="match status" value="1"/>
</dbReference>
<protein>
    <recommendedName>
        <fullName evidence="7">D-amino acid dehydrogenase</fullName>
        <ecNumber evidence="7">1.4.99.-</ecNumber>
    </recommendedName>
</protein>
<gene>
    <name evidence="7" type="primary">dadA</name>
    <name evidence="9" type="ORF">ABUE31_08935</name>
</gene>
<evidence type="ECO:0000256" key="2">
    <source>
        <dbReference type="ARBA" id="ARBA00009410"/>
    </source>
</evidence>
<evidence type="ECO:0000256" key="7">
    <source>
        <dbReference type="HAMAP-Rule" id="MF_01202"/>
    </source>
</evidence>
<sequence>MKVLVLGAGVVGVAAAYYLNEAGHEVTVIDRQVGPAMETSFGNAGEISPGYASPWAGPGIPLKAIKWLTMRHGPLVVRPRMDKAMWIWLFRMLRNCTSARYALNKARMVPLAEYSRDRLRELRASTGISYDERSQGTLQLFRTQAQLDGAGKDIEVLRQFGVPFELLDAPGCVGAEPALSRVLGKIAGGLRLPDDETGDCRLFTERLAEICKQRGVTFRYGLEIGRLLRDTTTNSLSGVRVGSEKIKADAYVMALGSYSAYWMRKAGVPVPVYPIKGYSLTLPVADPEAAPVSTIMDETYKVAITRLGDRIRVGGTAEISGFDLTLHESRRGTLEHSVGDLFPDAGDATKASFWCGLRPMTPDGPPIIGPTRLGNLFVNTGHGTLGWTMACGSGKVLADIMSGRPPDIDVGGLGIGRFG</sequence>
<feature type="binding site" evidence="7">
    <location>
        <begin position="3"/>
        <end position="17"/>
    </location>
    <ligand>
        <name>FAD</name>
        <dbReference type="ChEBI" id="CHEBI:57692"/>
    </ligand>
</feature>
<dbReference type="EMBL" id="JBFOCI010000002">
    <property type="protein sequence ID" value="MEW9806105.1"/>
    <property type="molecule type" value="Genomic_DNA"/>
</dbReference>
<dbReference type="PANTHER" id="PTHR13847:SF280">
    <property type="entry name" value="D-AMINO ACID DEHYDROGENASE"/>
    <property type="match status" value="1"/>
</dbReference>
<dbReference type="EC" id="1.4.99.-" evidence="7"/>
<dbReference type="RefSeq" id="WP_367723180.1">
    <property type="nucleotide sequence ID" value="NZ_JBFOCI010000002.1"/>
</dbReference>
<dbReference type="InterPro" id="IPR023080">
    <property type="entry name" value="DadA"/>
</dbReference>
<evidence type="ECO:0000313" key="10">
    <source>
        <dbReference type="Proteomes" id="UP001556196"/>
    </source>
</evidence>
<dbReference type="HAMAP" id="MF_01202">
    <property type="entry name" value="DadA"/>
    <property type="match status" value="1"/>
</dbReference>
<evidence type="ECO:0000256" key="4">
    <source>
        <dbReference type="ARBA" id="ARBA00022827"/>
    </source>
</evidence>
<name>A0ABV3QZ34_9HYPH</name>
<dbReference type="SUPFAM" id="SSF51905">
    <property type="entry name" value="FAD/NAD(P)-binding domain"/>
    <property type="match status" value="1"/>
</dbReference>
<comment type="similarity">
    <text evidence="2 7">Belongs to the DadA oxidoreductase family.</text>
</comment>
<dbReference type="Gene3D" id="3.30.9.10">
    <property type="entry name" value="D-Amino Acid Oxidase, subunit A, domain 2"/>
    <property type="match status" value="1"/>
</dbReference>
<evidence type="ECO:0000313" key="9">
    <source>
        <dbReference type="EMBL" id="MEW9806105.1"/>
    </source>
</evidence>
<accession>A0ABV3QZ34</accession>
<dbReference type="GO" id="GO:0016491">
    <property type="term" value="F:oxidoreductase activity"/>
    <property type="evidence" value="ECO:0007669"/>
    <property type="project" value="UniProtKB-KW"/>
</dbReference>
<keyword evidence="3 7" id="KW-0285">Flavoprotein</keyword>
<evidence type="ECO:0000256" key="6">
    <source>
        <dbReference type="ARBA" id="ARBA00047884"/>
    </source>
</evidence>
<dbReference type="InterPro" id="IPR006076">
    <property type="entry name" value="FAD-dep_OxRdtase"/>
</dbReference>
<dbReference type="InterPro" id="IPR036188">
    <property type="entry name" value="FAD/NAD-bd_sf"/>
</dbReference>
<evidence type="ECO:0000256" key="1">
    <source>
        <dbReference type="ARBA" id="ARBA00001974"/>
    </source>
</evidence>
<comment type="caution">
    <text evidence="9">The sequence shown here is derived from an EMBL/GenBank/DDBJ whole genome shotgun (WGS) entry which is preliminary data.</text>
</comment>
<keyword evidence="5 7" id="KW-0560">Oxidoreductase</keyword>